<dbReference type="Proteomes" id="UP001341840">
    <property type="component" value="Unassembled WGS sequence"/>
</dbReference>
<evidence type="ECO:0000313" key="2">
    <source>
        <dbReference type="Proteomes" id="UP001341840"/>
    </source>
</evidence>
<accession>A0ABU6XRV0</accession>
<sequence>MVAEEVGRLGNLFFKSEERRHEIEEGFDVVAECSGGSDGVAGIGEGVEAEDLWAAPSLLTSFHLLISVCEFDVMVKLEMALEKRVKKKEKEKGEGGGGGH</sequence>
<name>A0ABU6XRV0_9FABA</name>
<proteinExistence type="predicted"/>
<evidence type="ECO:0000313" key="1">
    <source>
        <dbReference type="EMBL" id="MED6199730.1"/>
    </source>
</evidence>
<protein>
    <submittedName>
        <fullName evidence="1">Uncharacterized protein</fullName>
    </submittedName>
</protein>
<gene>
    <name evidence="1" type="ORF">PIB30_078665</name>
</gene>
<keyword evidence="2" id="KW-1185">Reference proteome</keyword>
<dbReference type="EMBL" id="JASCZI010212541">
    <property type="protein sequence ID" value="MED6199730.1"/>
    <property type="molecule type" value="Genomic_DNA"/>
</dbReference>
<reference evidence="1 2" key="1">
    <citation type="journal article" date="2023" name="Plants (Basel)">
        <title>Bridging the Gap: Combining Genomics and Transcriptomics Approaches to Understand Stylosanthes scabra, an Orphan Legume from the Brazilian Caatinga.</title>
        <authorList>
            <person name="Ferreira-Neto J.R.C."/>
            <person name="da Silva M.D."/>
            <person name="Binneck E."/>
            <person name="de Melo N.F."/>
            <person name="da Silva R.H."/>
            <person name="de Melo A.L.T.M."/>
            <person name="Pandolfi V."/>
            <person name="Bustamante F.O."/>
            <person name="Brasileiro-Vidal A.C."/>
            <person name="Benko-Iseppon A.M."/>
        </authorList>
    </citation>
    <scope>NUCLEOTIDE SEQUENCE [LARGE SCALE GENOMIC DNA]</scope>
    <source>
        <tissue evidence="1">Leaves</tissue>
    </source>
</reference>
<comment type="caution">
    <text evidence="1">The sequence shown here is derived from an EMBL/GenBank/DDBJ whole genome shotgun (WGS) entry which is preliminary data.</text>
</comment>
<organism evidence="1 2">
    <name type="scientific">Stylosanthes scabra</name>
    <dbReference type="NCBI Taxonomy" id="79078"/>
    <lineage>
        <taxon>Eukaryota</taxon>
        <taxon>Viridiplantae</taxon>
        <taxon>Streptophyta</taxon>
        <taxon>Embryophyta</taxon>
        <taxon>Tracheophyta</taxon>
        <taxon>Spermatophyta</taxon>
        <taxon>Magnoliopsida</taxon>
        <taxon>eudicotyledons</taxon>
        <taxon>Gunneridae</taxon>
        <taxon>Pentapetalae</taxon>
        <taxon>rosids</taxon>
        <taxon>fabids</taxon>
        <taxon>Fabales</taxon>
        <taxon>Fabaceae</taxon>
        <taxon>Papilionoideae</taxon>
        <taxon>50 kb inversion clade</taxon>
        <taxon>dalbergioids sensu lato</taxon>
        <taxon>Dalbergieae</taxon>
        <taxon>Pterocarpus clade</taxon>
        <taxon>Stylosanthes</taxon>
    </lineage>
</organism>